<comment type="pathway">
    <text evidence="1">Metabolic intermediate metabolism; (S)-3-hydroxy-3-methylglutaryl-CoA degradation; acetoacetate from (S)-3-hydroxy-3-methylglutaryl-CoA: step 1/1.</text>
</comment>
<evidence type="ECO:0000313" key="9">
    <source>
        <dbReference type="Proteomes" id="UP000016936"/>
    </source>
</evidence>
<name>M2TEM0_COCH5</name>
<dbReference type="GO" id="GO:0004419">
    <property type="term" value="F:hydroxymethylglutaryl-CoA lyase activity"/>
    <property type="evidence" value="ECO:0007669"/>
    <property type="project" value="UniProtKB-EC"/>
</dbReference>
<dbReference type="InterPro" id="IPR013785">
    <property type="entry name" value="Aldolase_TIM"/>
</dbReference>
<organism evidence="8 9">
    <name type="scientific">Cochliobolus heterostrophus (strain C5 / ATCC 48332 / race O)</name>
    <name type="common">Southern corn leaf blight fungus</name>
    <name type="synonym">Bipolaris maydis</name>
    <dbReference type="NCBI Taxonomy" id="701091"/>
    <lineage>
        <taxon>Eukaryota</taxon>
        <taxon>Fungi</taxon>
        <taxon>Dikarya</taxon>
        <taxon>Ascomycota</taxon>
        <taxon>Pezizomycotina</taxon>
        <taxon>Dothideomycetes</taxon>
        <taxon>Pleosporomycetidae</taxon>
        <taxon>Pleosporales</taxon>
        <taxon>Pleosporineae</taxon>
        <taxon>Pleosporaceae</taxon>
        <taxon>Bipolaris</taxon>
    </lineage>
</organism>
<dbReference type="InterPro" id="IPR000891">
    <property type="entry name" value="PYR_CT"/>
</dbReference>
<keyword evidence="5" id="KW-0456">Lyase</keyword>
<dbReference type="GO" id="GO:0006552">
    <property type="term" value="P:L-leucine catabolic process"/>
    <property type="evidence" value="ECO:0007669"/>
    <property type="project" value="TreeGrafter"/>
</dbReference>
<dbReference type="EC" id="4.1.3.4" evidence="3"/>
<dbReference type="GO" id="GO:0046951">
    <property type="term" value="P:ketone body biosynthetic process"/>
    <property type="evidence" value="ECO:0007669"/>
    <property type="project" value="TreeGrafter"/>
</dbReference>
<dbReference type="OrthoDB" id="10253869at2759"/>
<evidence type="ECO:0000256" key="2">
    <source>
        <dbReference type="ARBA" id="ARBA00009405"/>
    </source>
</evidence>
<evidence type="ECO:0000259" key="7">
    <source>
        <dbReference type="Pfam" id="PF00682"/>
    </source>
</evidence>
<dbReference type="PANTHER" id="PTHR42738">
    <property type="entry name" value="HYDROXYMETHYLGLUTARYL-COA LYASE"/>
    <property type="match status" value="1"/>
</dbReference>
<evidence type="ECO:0000256" key="3">
    <source>
        <dbReference type="ARBA" id="ARBA00012910"/>
    </source>
</evidence>
<dbReference type="eggNOG" id="KOG2368">
    <property type="taxonomic scope" value="Eukaryota"/>
</dbReference>
<comment type="similarity">
    <text evidence="2">Belongs to the HMG-CoA lyase family.</text>
</comment>
<dbReference type="InterPro" id="IPR043594">
    <property type="entry name" value="HMGL"/>
</dbReference>
<dbReference type="SUPFAM" id="SSF51569">
    <property type="entry name" value="Aldolase"/>
    <property type="match status" value="1"/>
</dbReference>
<keyword evidence="9" id="KW-1185">Reference proteome</keyword>
<dbReference type="Proteomes" id="UP000016936">
    <property type="component" value="Unassembled WGS sequence"/>
</dbReference>
<comment type="catalytic activity">
    <reaction evidence="6">
        <text>(3S)-3-hydroxy-3-methylglutaryl-CoA = acetoacetate + acetyl-CoA</text>
        <dbReference type="Rhea" id="RHEA:24404"/>
        <dbReference type="ChEBI" id="CHEBI:13705"/>
        <dbReference type="ChEBI" id="CHEBI:43074"/>
        <dbReference type="ChEBI" id="CHEBI:57288"/>
        <dbReference type="EC" id="4.1.3.4"/>
    </reaction>
</comment>
<dbReference type="Gene3D" id="3.20.20.70">
    <property type="entry name" value="Aldolase class I"/>
    <property type="match status" value="2"/>
</dbReference>
<reference evidence="9" key="2">
    <citation type="journal article" date="2013" name="PLoS Genet.">
        <title>Comparative genome structure, secondary metabolite, and effector coding capacity across Cochliobolus pathogens.</title>
        <authorList>
            <person name="Condon B.J."/>
            <person name="Leng Y."/>
            <person name="Wu D."/>
            <person name="Bushley K.E."/>
            <person name="Ohm R.A."/>
            <person name="Otillar R."/>
            <person name="Martin J."/>
            <person name="Schackwitz W."/>
            <person name="Grimwood J."/>
            <person name="MohdZainudin N."/>
            <person name="Xue C."/>
            <person name="Wang R."/>
            <person name="Manning V.A."/>
            <person name="Dhillon B."/>
            <person name="Tu Z.J."/>
            <person name="Steffenson B.J."/>
            <person name="Salamov A."/>
            <person name="Sun H."/>
            <person name="Lowry S."/>
            <person name="LaButti K."/>
            <person name="Han J."/>
            <person name="Copeland A."/>
            <person name="Lindquist E."/>
            <person name="Barry K."/>
            <person name="Schmutz J."/>
            <person name="Baker S.E."/>
            <person name="Ciuffetti L.M."/>
            <person name="Grigoriev I.V."/>
            <person name="Zhong S."/>
            <person name="Turgeon B.G."/>
        </authorList>
    </citation>
    <scope>NUCLEOTIDE SEQUENCE [LARGE SCALE GENOMIC DNA]</scope>
    <source>
        <strain evidence="9">C5 / ATCC 48332 / race O</strain>
    </source>
</reference>
<reference evidence="8 9" key="1">
    <citation type="journal article" date="2012" name="PLoS Pathog.">
        <title>Diverse lifestyles and strategies of plant pathogenesis encoded in the genomes of eighteen Dothideomycetes fungi.</title>
        <authorList>
            <person name="Ohm R.A."/>
            <person name="Feau N."/>
            <person name="Henrissat B."/>
            <person name="Schoch C.L."/>
            <person name="Horwitz B.A."/>
            <person name="Barry K.W."/>
            <person name="Condon B.J."/>
            <person name="Copeland A.C."/>
            <person name="Dhillon B."/>
            <person name="Glaser F."/>
            <person name="Hesse C.N."/>
            <person name="Kosti I."/>
            <person name="LaButti K."/>
            <person name="Lindquist E.A."/>
            <person name="Lucas S."/>
            <person name="Salamov A.A."/>
            <person name="Bradshaw R.E."/>
            <person name="Ciuffetti L."/>
            <person name="Hamelin R.C."/>
            <person name="Kema G.H.J."/>
            <person name="Lawrence C."/>
            <person name="Scott J.A."/>
            <person name="Spatafora J.W."/>
            <person name="Turgeon B.G."/>
            <person name="de Wit P.J.G.M."/>
            <person name="Zhong S."/>
            <person name="Goodwin S.B."/>
            <person name="Grigoriev I.V."/>
        </authorList>
    </citation>
    <scope>NUCLEOTIDE SEQUENCE [LARGE SCALE GENOMIC DNA]</scope>
    <source>
        <strain evidence="9">C5 / ATCC 48332 / race O</strain>
    </source>
</reference>
<evidence type="ECO:0000256" key="1">
    <source>
        <dbReference type="ARBA" id="ARBA00005143"/>
    </source>
</evidence>
<keyword evidence="4" id="KW-0479">Metal-binding</keyword>
<evidence type="ECO:0000256" key="4">
    <source>
        <dbReference type="ARBA" id="ARBA00022723"/>
    </source>
</evidence>
<evidence type="ECO:0000256" key="5">
    <source>
        <dbReference type="ARBA" id="ARBA00023239"/>
    </source>
</evidence>
<dbReference type="STRING" id="701091.M2TEM0"/>
<dbReference type="HOGENOM" id="CLU_1547398_0_0_1"/>
<sequence length="173" mass="18611">MEVRPRDGLQNIKQLVPQEVKTKLIQRLAGTWLQEIEATSCAATCKVKKGVQVSFHFPVLAPNMKGLVNARAASADEIVVFESVTEAFTLAFGIKVRSVISCIFSGPFSGPTVPKDVMKVVQQFIDMGCYEAGLGDALGIGTLKNTQSLLEVLLQGVPAGRLAGHFHTYGPSH</sequence>
<evidence type="ECO:0000313" key="8">
    <source>
        <dbReference type="EMBL" id="EMD95895.1"/>
    </source>
</evidence>
<evidence type="ECO:0000256" key="6">
    <source>
        <dbReference type="ARBA" id="ARBA00049877"/>
    </source>
</evidence>
<dbReference type="GO" id="GO:0046872">
    <property type="term" value="F:metal ion binding"/>
    <property type="evidence" value="ECO:0007669"/>
    <property type="project" value="UniProtKB-KW"/>
</dbReference>
<accession>M2TEM0</accession>
<dbReference type="PANTHER" id="PTHR42738:SF17">
    <property type="entry name" value="HYDROXYMETHYLGLUTARYL-COA LYASE"/>
    <property type="match status" value="1"/>
</dbReference>
<proteinExistence type="inferred from homology"/>
<dbReference type="Pfam" id="PF00682">
    <property type="entry name" value="HMGL-like"/>
    <property type="match status" value="1"/>
</dbReference>
<dbReference type="UniPathway" id="UPA00896">
    <property type="reaction ID" value="UER00863"/>
</dbReference>
<gene>
    <name evidence="8" type="ORF">COCHEDRAFT_1210158</name>
</gene>
<feature type="domain" description="Pyruvate carboxyltransferase" evidence="7">
    <location>
        <begin position="2"/>
        <end position="167"/>
    </location>
</feature>
<dbReference type="AlphaFoldDB" id="M2TEM0"/>
<protein>
    <recommendedName>
        <fullName evidence="3">hydroxymethylglutaryl-CoA lyase</fullName>
        <ecNumber evidence="3">4.1.3.4</ecNumber>
    </recommendedName>
</protein>
<dbReference type="EMBL" id="KB445570">
    <property type="protein sequence ID" value="EMD95895.1"/>
    <property type="molecule type" value="Genomic_DNA"/>
</dbReference>